<keyword evidence="10" id="KW-1185">Reference proteome</keyword>
<dbReference type="Gene3D" id="4.10.1000.10">
    <property type="entry name" value="Zinc finger, CCCH-type"/>
    <property type="match status" value="2"/>
</dbReference>
<evidence type="ECO:0000256" key="3">
    <source>
        <dbReference type="ARBA" id="ARBA00022771"/>
    </source>
</evidence>
<evidence type="ECO:0000313" key="10">
    <source>
        <dbReference type="Proteomes" id="UP001527925"/>
    </source>
</evidence>
<dbReference type="SMART" id="SM00356">
    <property type="entry name" value="ZnF_C3H1"/>
    <property type="match status" value="2"/>
</dbReference>
<dbReference type="PANTHER" id="PTHR12547:SF18">
    <property type="entry name" value="PROTEIN TIS11"/>
    <property type="match status" value="1"/>
</dbReference>
<keyword evidence="6" id="KW-0175">Coiled coil</keyword>
<keyword evidence="3 5" id="KW-0863">Zinc-finger</keyword>
<dbReference type="InterPro" id="IPR000571">
    <property type="entry name" value="Znf_CCCH"/>
</dbReference>
<feature type="compositionally biased region" description="Low complexity" evidence="7">
    <location>
        <begin position="404"/>
        <end position="434"/>
    </location>
</feature>
<organism evidence="9 10">
    <name type="scientific">Polyrhizophydium stewartii</name>
    <dbReference type="NCBI Taxonomy" id="2732419"/>
    <lineage>
        <taxon>Eukaryota</taxon>
        <taxon>Fungi</taxon>
        <taxon>Fungi incertae sedis</taxon>
        <taxon>Chytridiomycota</taxon>
        <taxon>Chytridiomycota incertae sedis</taxon>
        <taxon>Chytridiomycetes</taxon>
        <taxon>Rhizophydiales</taxon>
        <taxon>Rhizophydiales incertae sedis</taxon>
        <taxon>Polyrhizophydium</taxon>
    </lineage>
</organism>
<comment type="caution">
    <text evidence="9">The sequence shown here is derived from an EMBL/GenBank/DDBJ whole genome shotgun (WGS) entry which is preliminary data.</text>
</comment>
<feature type="zinc finger region" description="C3H1-type" evidence="5">
    <location>
        <begin position="321"/>
        <end position="349"/>
    </location>
</feature>
<feature type="region of interest" description="Disordered" evidence="7">
    <location>
        <begin position="553"/>
        <end position="586"/>
    </location>
</feature>
<feature type="region of interest" description="Disordered" evidence="7">
    <location>
        <begin position="391"/>
        <end position="448"/>
    </location>
</feature>
<evidence type="ECO:0000256" key="5">
    <source>
        <dbReference type="PROSITE-ProRule" id="PRU00723"/>
    </source>
</evidence>
<keyword evidence="2" id="KW-0677">Repeat</keyword>
<proteinExistence type="predicted"/>
<feature type="compositionally biased region" description="Basic residues" evidence="7">
    <location>
        <begin position="215"/>
        <end position="226"/>
    </location>
</feature>
<evidence type="ECO:0000313" key="9">
    <source>
        <dbReference type="EMBL" id="KAL2920388.1"/>
    </source>
</evidence>
<evidence type="ECO:0000259" key="8">
    <source>
        <dbReference type="PROSITE" id="PS50103"/>
    </source>
</evidence>
<dbReference type="PROSITE" id="PS50103">
    <property type="entry name" value="ZF_C3H1"/>
    <property type="match status" value="2"/>
</dbReference>
<feature type="compositionally biased region" description="Low complexity" evidence="7">
    <location>
        <begin position="173"/>
        <end position="214"/>
    </location>
</feature>
<feature type="region of interest" description="Disordered" evidence="7">
    <location>
        <begin position="267"/>
        <end position="317"/>
    </location>
</feature>
<evidence type="ECO:0000256" key="7">
    <source>
        <dbReference type="SAM" id="MobiDB-lite"/>
    </source>
</evidence>
<keyword evidence="4 5" id="KW-0862">Zinc</keyword>
<dbReference type="InterPro" id="IPR045877">
    <property type="entry name" value="ZFP36-like"/>
</dbReference>
<dbReference type="EMBL" id="JADGIZ020000001">
    <property type="protein sequence ID" value="KAL2920388.1"/>
    <property type="molecule type" value="Genomic_DNA"/>
</dbReference>
<accession>A0ABR4NLG5</accession>
<feature type="domain" description="C3H1-type" evidence="8">
    <location>
        <begin position="321"/>
        <end position="349"/>
    </location>
</feature>
<feature type="compositionally biased region" description="Low complexity" evidence="7">
    <location>
        <begin position="267"/>
        <end position="276"/>
    </location>
</feature>
<sequence length="746" mass="75378">MPPPGLAAASPVGSLPSSLSAPVAMLSAPPAPVTSATTQALLAQQLHLQQQQQQLQLQQLQLQQQLQQHQQQHQQHSLHTRRRSNPQLVLPQPQHLPLHQLQLQQHQIQSQLHHQLSISLPATTAPMPPAPLVMPMPSSPASAAPPPLLPPATAASITAASFAAAAASSLPGSASSAFVPPSSSPSARQLFGPSSAAGSPASGAPAAAGSPASGSRHHGGGHRRRGGSNASSSAAIADGSADMFRQPLPRLHTSGIAAGIAAAGGPAAVAASNPAGPLSAGLRSPHPRDDSHHHGHSHSHSHGGGGGGSSLSKSHQKNPSLYKTELCRTWEETGSCKYGSKCQFAHSAAELRVVERHPKYKTEMCKTFWEKGTCPYGKRCCFIHLESEAREPPLSSSSKERRLPAAIRTSAAASAANGSGSAASPATSIPSARPRNFSSSDAFDPSVPMRSPIDPATYLFSSSIPKSAGPLSAAASTPTHSSVFFPSLRRMSSFEKSLLPRVAEMPTSPVAASAAAAGSSSLSSSVASSASSLDDTLGVFDFGPLEASLPLSVPMSASGSHHQRMGSMHHQRIPARDGRSSSFSSTSVWAPSSASASASAAATAASGPASPTAAAFGSLPRSSSRRGFAKQTPVAAVQQQDFVASALAAALDPVSVGSAHQHATAFLNGGGGIGANGHANGQGPFKMVSPPSSPQVLFPPKSVWGPVAGFSPAAAALASASAASTASAAASSAAAASAAAPAVMRF</sequence>
<name>A0ABR4NLG5_9FUNG</name>
<gene>
    <name evidence="9" type="ORF">HK105_200461</name>
</gene>
<feature type="domain" description="C3H1-type" evidence="8">
    <location>
        <begin position="359"/>
        <end position="387"/>
    </location>
</feature>
<evidence type="ECO:0000256" key="1">
    <source>
        <dbReference type="ARBA" id="ARBA00022723"/>
    </source>
</evidence>
<feature type="compositionally biased region" description="Basic residues" evidence="7">
    <location>
        <begin position="561"/>
        <end position="573"/>
    </location>
</feature>
<dbReference type="Proteomes" id="UP001527925">
    <property type="component" value="Unassembled WGS sequence"/>
</dbReference>
<dbReference type="PANTHER" id="PTHR12547">
    <property type="entry name" value="CCCH ZINC FINGER/TIS11-RELATED"/>
    <property type="match status" value="1"/>
</dbReference>
<feature type="coiled-coil region" evidence="6">
    <location>
        <begin position="43"/>
        <end position="72"/>
    </location>
</feature>
<dbReference type="Pfam" id="PF00642">
    <property type="entry name" value="zf-CCCH"/>
    <property type="match status" value="2"/>
</dbReference>
<protein>
    <recommendedName>
        <fullName evidence="8">C3H1-type domain-containing protein</fullName>
    </recommendedName>
</protein>
<evidence type="ECO:0000256" key="6">
    <source>
        <dbReference type="SAM" id="Coils"/>
    </source>
</evidence>
<evidence type="ECO:0000256" key="4">
    <source>
        <dbReference type="ARBA" id="ARBA00022833"/>
    </source>
</evidence>
<feature type="region of interest" description="Disordered" evidence="7">
    <location>
        <begin position="173"/>
        <end position="234"/>
    </location>
</feature>
<evidence type="ECO:0000256" key="2">
    <source>
        <dbReference type="ARBA" id="ARBA00022737"/>
    </source>
</evidence>
<reference evidence="9 10" key="1">
    <citation type="submission" date="2023-09" db="EMBL/GenBank/DDBJ databases">
        <title>Pangenome analysis of Batrachochytrium dendrobatidis and related Chytrids.</title>
        <authorList>
            <person name="Yacoub M.N."/>
            <person name="Stajich J.E."/>
            <person name="James T.Y."/>
        </authorList>
    </citation>
    <scope>NUCLEOTIDE SEQUENCE [LARGE SCALE GENOMIC DNA]</scope>
    <source>
        <strain evidence="9 10">JEL0888</strain>
    </source>
</reference>
<keyword evidence="1 5" id="KW-0479">Metal-binding</keyword>
<dbReference type="SUPFAM" id="SSF90229">
    <property type="entry name" value="CCCH zinc finger"/>
    <property type="match status" value="2"/>
</dbReference>
<feature type="zinc finger region" description="C3H1-type" evidence="5">
    <location>
        <begin position="359"/>
        <end position="387"/>
    </location>
</feature>
<dbReference type="InterPro" id="IPR036855">
    <property type="entry name" value="Znf_CCCH_sf"/>
</dbReference>